<dbReference type="KEGG" id="ffu:CLAFUR5_10095"/>
<evidence type="ECO:0000259" key="1">
    <source>
        <dbReference type="PROSITE" id="PS50097"/>
    </source>
</evidence>
<reference evidence="2" key="2">
    <citation type="journal article" date="2022" name="Microb. Genom.">
        <title>A chromosome-scale genome assembly of the tomato pathogen Cladosporium fulvum reveals a compartmentalized genome architecture and the presence of a dispensable chromosome.</title>
        <authorList>
            <person name="Zaccaron A.Z."/>
            <person name="Chen L.H."/>
            <person name="Samaras A."/>
            <person name="Stergiopoulos I."/>
        </authorList>
    </citation>
    <scope>NUCLEOTIDE SEQUENCE</scope>
    <source>
        <strain evidence="2">Race5_Kim</strain>
    </source>
</reference>
<dbReference type="SUPFAM" id="SSF54695">
    <property type="entry name" value="POZ domain"/>
    <property type="match status" value="1"/>
</dbReference>
<proteinExistence type="predicted"/>
<organism evidence="2 3">
    <name type="scientific">Passalora fulva</name>
    <name type="common">Tomato leaf mold</name>
    <name type="synonym">Cladosporium fulvum</name>
    <dbReference type="NCBI Taxonomy" id="5499"/>
    <lineage>
        <taxon>Eukaryota</taxon>
        <taxon>Fungi</taxon>
        <taxon>Dikarya</taxon>
        <taxon>Ascomycota</taxon>
        <taxon>Pezizomycotina</taxon>
        <taxon>Dothideomycetes</taxon>
        <taxon>Dothideomycetidae</taxon>
        <taxon>Mycosphaerellales</taxon>
        <taxon>Mycosphaerellaceae</taxon>
        <taxon>Fulvia</taxon>
    </lineage>
</organism>
<dbReference type="RefSeq" id="XP_047764641.1">
    <property type="nucleotide sequence ID" value="XM_047909243.1"/>
</dbReference>
<dbReference type="GeneID" id="71989973"/>
<accession>A0A9Q8US04</accession>
<dbReference type="OMA" id="EEMEFAC"/>
<dbReference type="PANTHER" id="PTHR47843:SF2">
    <property type="entry name" value="BTB DOMAIN-CONTAINING PROTEIN"/>
    <property type="match status" value="1"/>
</dbReference>
<evidence type="ECO:0000313" key="3">
    <source>
        <dbReference type="Proteomes" id="UP000756132"/>
    </source>
</evidence>
<dbReference type="InterPro" id="IPR011333">
    <property type="entry name" value="SKP1/BTB/POZ_sf"/>
</dbReference>
<dbReference type="PANTHER" id="PTHR47843">
    <property type="entry name" value="BTB DOMAIN-CONTAINING PROTEIN-RELATED"/>
    <property type="match status" value="1"/>
</dbReference>
<dbReference type="Pfam" id="PF00651">
    <property type="entry name" value="BTB"/>
    <property type="match status" value="1"/>
</dbReference>
<dbReference type="CDD" id="cd18186">
    <property type="entry name" value="BTB_POZ_ZBTB_KLHL-like"/>
    <property type="match status" value="1"/>
</dbReference>
<name>A0A9Q8US04_PASFU</name>
<gene>
    <name evidence="2" type="ORF">CLAFUR5_10095</name>
</gene>
<sequence length="227" mass="26046">MADSIRTAKKSKFSGGFVTVAAGTGDERQEFHVHEDVIKEQSQYFRKAFDAKCQEGKTRVIELPEDEAAIVACYVDWFYSHSISIPSIIDLPILSDKSIIINHLLRLYIFGEKIQDDAFCNEALCASMRLSDEKDEEGARWFPTKEDVAIIYDGTPEGSPARQLMVYLHVRYGSSSWIAKQYEENHPQFLVDLCKALLGKVQELDREDSYVGSLYDMRHTWMKRCKK</sequence>
<dbReference type="Gene3D" id="3.30.710.10">
    <property type="entry name" value="Potassium Channel Kv1.1, Chain A"/>
    <property type="match status" value="1"/>
</dbReference>
<evidence type="ECO:0000313" key="2">
    <source>
        <dbReference type="EMBL" id="UJO20275.1"/>
    </source>
</evidence>
<dbReference type="InterPro" id="IPR000210">
    <property type="entry name" value="BTB/POZ_dom"/>
</dbReference>
<dbReference type="PROSITE" id="PS50097">
    <property type="entry name" value="BTB"/>
    <property type="match status" value="1"/>
</dbReference>
<dbReference type="OrthoDB" id="1022638at2759"/>
<keyword evidence="3" id="KW-1185">Reference proteome</keyword>
<dbReference type="EMBL" id="CP090169">
    <property type="protein sequence ID" value="UJO20275.1"/>
    <property type="molecule type" value="Genomic_DNA"/>
</dbReference>
<feature type="domain" description="BTB" evidence="1">
    <location>
        <begin position="18"/>
        <end position="87"/>
    </location>
</feature>
<reference evidence="2" key="1">
    <citation type="submission" date="2021-12" db="EMBL/GenBank/DDBJ databases">
        <authorList>
            <person name="Zaccaron A."/>
            <person name="Stergiopoulos I."/>
        </authorList>
    </citation>
    <scope>NUCLEOTIDE SEQUENCE</scope>
    <source>
        <strain evidence="2">Race5_Kim</strain>
    </source>
</reference>
<protein>
    <recommendedName>
        <fullName evidence="1">BTB domain-containing protein</fullName>
    </recommendedName>
</protein>
<dbReference type="AlphaFoldDB" id="A0A9Q8US04"/>
<dbReference type="Proteomes" id="UP000756132">
    <property type="component" value="Chromosome 7"/>
</dbReference>